<dbReference type="Proteomes" id="UP000582837">
    <property type="component" value="Unassembled WGS sequence"/>
</dbReference>
<evidence type="ECO:0000256" key="1">
    <source>
        <dbReference type="SAM" id="SignalP"/>
    </source>
</evidence>
<proteinExistence type="predicted"/>
<evidence type="ECO:0000313" key="2">
    <source>
        <dbReference type="EMBL" id="MBB6070834.1"/>
    </source>
</evidence>
<accession>A0A841GYL7</accession>
<organism evidence="2 3">
    <name type="scientific">Longimicrobium terrae</name>
    <dbReference type="NCBI Taxonomy" id="1639882"/>
    <lineage>
        <taxon>Bacteria</taxon>
        <taxon>Pseudomonadati</taxon>
        <taxon>Gemmatimonadota</taxon>
        <taxon>Longimicrobiia</taxon>
        <taxon>Longimicrobiales</taxon>
        <taxon>Longimicrobiaceae</taxon>
        <taxon>Longimicrobium</taxon>
    </lineage>
</organism>
<keyword evidence="1" id="KW-0732">Signal</keyword>
<gene>
    <name evidence="2" type="ORF">HNQ61_002456</name>
</gene>
<dbReference type="EMBL" id="JACHIA010000006">
    <property type="protein sequence ID" value="MBB6070834.1"/>
    <property type="molecule type" value="Genomic_DNA"/>
</dbReference>
<comment type="caution">
    <text evidence="2">The sequence shown here is derived from an EMBL/GenBank/DDBJ whole genome shotgun (WGS) entry which is preliminary data.</text>
</comment>
<dbReference type="AlphaFoldDB" id="A0A841GYL7"/>
<keyword evidence="3" id="KW-1185">Reference proteome</keyword>
<sequence length="272" mass="30107">MPIRFRGFILALLLLLPATVRAQTPDAATLVRRMRERAAANVQGVRSYTVAYEAGGVRMAGYAELAAKHGRWDSRVGMAEFEFPVRGIIANTLQMLELTAAGSKVPVTFGEPQADTAAGRTVYSTQILPRDGFGEDEMESLVAMVDAETYDVVRFVSKSRRGSRGDAVMTLWTDLLEYRDSAGVRLPGRYLVRVWNAGPASEDERAEGREDLIRRRAEAAAFSGAERAAREWTLAIEERLLETGILEIPITIQLVAVNQPPPPEMAREDDRR</sequence>
<feature type="chain" id="PRO_5032453020" evidence="1">
    <location>
        <begin position="23"/>
        <end position="272"/>
    </location>
</feature>
<name>A0A841GYL7_9BACT</name>
<evidence type="ECO:0000313" key="3">
    <source>
        <dbReference type="Proteomes" id="UP000582837"/>
    </source>
</evidence>
<reference evidence="2 3" key="1">
    <citation type="submission" date="2020-08" db="EMBL/GenBank/DDBJ databases">
        <title>Genomic Encyclopedia of Type Strains, Phase IV (KMG-IV): sequencing the most valuable type-strain genomes for metagenomic binning, comparative biology and taxonomic classification.</title>
        <authorList>
            <person name="Goeker M."/>
        </authorList>
    </citation>
    <scope>NUCLEOTIDE SEQUENCE [LARGE SCALE GENOMIC DNA]</scope>
    <source>
        <strain evidence="2 3">DSM 29007</strain>
    </source>
</reference>
<dbReference type="RefSeq" id="WP_170033175.1">
    <property type="nucleotide sequence ID" value="NZ_JABDTL010000001.1"/>
</dbReference>
<protein>
    <submittedName>
        <fullName evidence="2">Uncharacterized protein</fullName>
    </submittedName>
</protein>
<feature type="signal peptide" evidence="1">
    <location>
        <begin position="1"/>
        <end position="22"/>
    </location>
</feature>